<dbReference type="PANTHER" id="PTHR13703">
    <property type="entry name" value="SMAD"/>
    <property type="match status" value="1"/>
</dbReference>
<reference evidence="7 8" key="2">
    <citation type="journal article" date="2019" name="G3 (Bethesda)">
        <title>Hybrid Assembly of the Genome of the Entomopathogenic Nematode Steinernema carpocapsae Identifies the X-Chromosome.</title>
        <authorList>
            <person name="Serra L."/>
            <person name="Macchietto M."/>
            <person name="Macias-Munoz A."/>
            <person name="McGill C.J."/>
            <person name="Rodriguez I.M."/>
            <person name="Rodriguez B."/>
            <person name="Murad R."/>
            <person name="Mortazavi A."/>
        </authorList>
    </citation>
    <scope>NUCLEOTIDE SEQUENCE [LARGE SCALE GENOMIC DNA]</scope>
    <source>
        <strain evidence="7 8">ALL</strain>
    </source>
</reference>
<dbReference type="GO" id="GO:0000981">
    <property type="term" value="F:DNA-binding transcription factor activity, RNA polymerase II-specific"/>
    <property type="evidence" value="ECO:0007669"/>
    <property type="project" value="TreeGrafter"/>
</dbReference>
<dbReference type="GO" id="GO:0071144">
    <property type="term" value="C:heteromeric SMAD protein complex"/>
    <property type="evidence" value="ECO:0007669"/>
    <property type="project" value="TreeGrafter"/>
</dbReference>
<feature type="region of interest" description="Disordered" evidence="5">
    <location>
        <begin position="29"/>
        <end position="63"/>
    </location>
</feature>
<evidence type="ECO:0000256" key="5">
    <source>
        <dbReference type="SAM" id="MobiDB-lite"/>
    </source>
</evidence>
<sequence length="299" mass="33147">MDLGLLFPASLPPNLFALHQAYMEGLKAAAPKQEPREDVKPDVTSLAVQEDAREAAPEPKKPKFWPSAAKQKLLELVNRLSQYCVVPVNDFERQALDGLLKRIHHNPEVVENLFKALDSRGVVVSPCIPFPRTRDGRIQIGHRKCFPAPTFIHLFRNANVTSAMVKPISPCVASDGEPSKMLSSTMFCANPYHYEVQENMAMKRKRAASRAPPRKVPKVVDPEPLSAVNEASIDLGDFYGHNLGLGNSSTSSEGTMLHTFDPSLFIGSPYLVPHFDFQRIRGLPGLPLLPFFEAQAPKM</sequence>
<dbReference type="GO" id="GO:0000978">
    <property type="term" value="F:RNA polymerase II cis-regulatory region sequence-specific DNA binding"/>
    <property type="evidence" value="ECO:0007669"/>
    <property type="project" value="TreeGrafter"/>
</dbReference>
<dbReference type="SMART" id="SM00523">
    <property type="entry name" value="DWA"/>
    <property type="match status" value="1"/>
</dbReference>
<dbReference type="GO" id="GO:0060395">
    <property type="term" value="P:SMAD protein signal transduction"/>
    <property type="evidence" value="ECO:0007669"/>
    <property type="project" value="TreeGrafter"/>
</dbReference>
<dbReference type="Gene3D" id="3.90.520.10">
    <property type="entry name" value="SMAD MH1 domain"/>
    <property type="match status" value="1"/>
</dbReference>
<evidence type="ECO:0000256" key="4">
    <source>
        <dbReference type="ARBA" id="ARBA00023242"/>
    </source>
</evidence>
<dbReference type="Proteomes" id="UP000298663">
    <property type="component" value="Unassembled WGS sequence"/>
</dbReference>
<dbReference type="STRING" id="34508.A0A4U5LRK0"/>
<dbReference type="OrthoDB" id="5891264at2759"/>
<dbReference type="GO" id="GO:0070411">
    <property type="term" value="F:I-SMAD binding"/>
    <property type="evidence" value="ECO:0007669"/>
    <property type="project" value="TreeGrafter"/>
</dbReference>
<dbReference type="AlphaFoldDB" id="A0A4U5LRK0"/>
<name>A0A4U5LRK0_STECR</name>
<evidence type="ECO:0000313" key="7">
    <source>
        <dbReference type="EMBL" id="TKR58629.1"/>
    </source>
</evidence>
<feature type="compositionally biased region" description="Basic and acidic residues" evidence="5">
    <location>
        <begin position="50"/>
        <end position="61"/>
    </location>
</feature>
<dbReference type="EMBL" id="AZBU02000013">
    <property type="protein sequence ID" value="TKR58629.1"/>
    <property type="molecule type" value="Genomic_DNA"/>
</dbReference>
<evidence type="ECO:0000256" key="2">
    <source>
        <dbReference type="ARBA" id="ARBA00023015"/>
    </source>
</evidence>
<accession>A0A4U5LRK0</accession>
<evidence type="ECO:0000259" key="6">
    <source>
        <dbReference type="PROSITE" id="PS51075"/>
    </source>
</evidence>
<dbReference type="PROSITE" id="PS51075">
    <property type="entry name" value="MH1"/>
    <property type="match status" value="1"/>
</dbReference>
<dbReference type="Pfam" id="PF03165">
    <property type="entry name" value="MH1"/>
    <property type="match status" value="1"/>
</dbReference>
<dbReference type="InterPro" id="IPR013790">
    <property type="entry name" value="Dwarfin"/>
</dbReference>
<keyword evidence="3" id="KW-0804">Transcription</keyword>
<feature type="domain" description="MH1" evidence="6">
    <location>
        <begin position="68"/>
        <end position="203"/>
    </location>
</feature>
<evidence type="ECO:0000313" key="8">
    <source>
        <dbReference type="Proteomes" id="UP000298663"/>
    </source>
</evidence>
<dbReference type="InterPro" id="IPR003619">
    <property type="entry name" value="MAD_homology1_Dwarfin-type"/>
</dbReference>
<dbReference type="GO" id="GO:0051239">
    <property type="term" value="P:regulation of multicellular organismal process"/>
    <property type="evidence" value="ECO:0007669"/>
    <property type="project" value="UniProtKB-ARBA"/>
</dbReference>
<dbReference type="GO" id="GO:0009653">
    <property type="term" value="P:anatomical structure morphogenesis"/>
    <property type="evidence" value="ECO:0007669"/>
    <property type="project" value="TreeGrafter"/>
</dbReference>
<comment type="subcellular location">
    <subcellularLocation>
        <location evidence="1">Nucleus</location>
    </subcellularLocation>
</comment>
<evidence type="ECO:0000256" key="3">
    <source>
        <dbReference type="ARBA" id="ARBA00023163"/>
    </source>
</evidence>
<keyword evidence="4" id="KW-0539">Nucleus</keyword>
<keyword evidence="8" id="KW-1185">Reference proteome</keyword>
<gene>
    <name evidence="7" type="ORF">L596_030050</name>
</gene>
<reference evidence="7 8" key="1">
    <citation type="journal article" date="2015" name="Genome Biol.">
        <title>Comparative genomics of Steinernema reveals deeply conserved gene regulatory networks.</title>
        <authorList>
            <person name="Dillman A.R."/>
            <person name="Macchietto M."/>
            <person name="Porter C.F."/>
            <person name="Rogers A."/>
            <person name="Williams B."/>
            <person name="Antoshechkin I."/>
            <person name="Lee M.M."/>
            <person name="Goodwin Z."/>
            <person name="Lu X."/>
            <person name="Lewis E.E."/>
            <person name="Goodrich-Blair H."/>
            <person name="Stock S.P."/>
            <person name="Adams B.J."/>
            <person name="Sternberg P.W."/>
            <person name="Mortazavi A."/>
        </authorList>
    </citation>
    <scope>NUCLEOTIDE SEQUENCE [LARGE SCALE GENOMIC DNA]</scope>
    <source>
        <strain evidence="7 8">ALL</strain>
    </source>
</reference>
<dbReference type="SUPFAM" id="SSF56366">
    <property type="entry name" value="SMAD MH1 domain"/>
    <property type="match status" value="1"/>
</dbReference>
<dbReference type="InterPro" id="IPR013019">
    <property type="entry name" value="MAD_homology_MH1"/>
</dbReference>
<comment type="caution">
    <text evidence="7">The sequence shown here is derived from an EMBL/GenBank/DDBJ whole genome shotgun (WGS) entry which is preliminary data.</text>
</comment>
<dbReference type="GO" id="GO:0030154">
    <property type="term" value="P:cell differentiation"/>
    <property type="evidence" value="ECO:0007669"/>
    <property type="project" value="TreeGrafter"/>
</dbReference>
<proteinExistence type="predicted"/>
<evidence type="ECO:0000256" key="1">
    <source>
        <dbReference type="ARBA" id="ARBA00004123"/>
    </source>
</evidence>
<organism evidence="7 8">
    <name type="scientific">Steinernema carpocapsae</name>
    <name type="common">Entomopathogenic nematode</name>
    <dbReference type="NCBI Taxonomy" id="34508"/>
    <lineage>
        <taxon>Eukaryota</taxon>
        <taxon>Metazoa</taxon>
        <taxon>Ecdysozoa</taxon>
        <taxon>Nematoda</taxon>
        <taxon>Chromadorea</taxon>
        <taxon>Rhabditida</taxon>
        <taxon>Tylenchina</taxon>
        <taxon>Panagrolaimomorpha</taxon>
        <taxon>Strongyloidoidea</taxon>
        <taxon>Steinernematidae</taxon>
        <taxon>Steinernema</taxon>
    </lineage>
</organism>
<dbReference type="GO" id="GO:0030509">
    <property type="term" value="P:BMP signaling pathway"/>
    <property type="evidence" value="ECO:0007669"/>
    <property type="project" value="TreeGrafter"/>
</dbReference>
<protein>
    <recommendedName>
        <fullName evidence="6">MH1 domain-containing protein</fullName>
    </recommendedName>
</protein>
<dbReference type="InterPro" id="IPR036578">
    <property type="entry name" value="SMAD_MH1_sf"/>
</dbReference>
<keyword evidence="2" id="KW-0805">Transcription regulation</keyword>